<evidence type="ECO:0000259" key="2">
    <source>
        <dbReference type="PROSITE" id="PS51708"/>
    </source>
</evidence>
<gene>
    <name evidence="3" type="ORF">ISS97_17815</name>
</gene>
<evidence type="ECO:0000256" key="1">
    <source>
        <dbReference type="SAM" id="MobiDB-lite"/>
    </source>
</evidence>
<dbReference type="PANTHER" id="PTHR39339:SF1">
    <property type="entry name" value="CHAD DOMAIN-CONTAINING PROTEIN"/>
    <property type="match status" value="1"/>
</dbReference>
<evidence type="ECO:0000313" key="4">
    <source>
        <dbReference type="Proteomes" id="UP001620408"/>
    </source>
</evidence>
<accession>A0ABW8KB30</accession>
<dbReference type="PANTHER" id="PTHR39339">
    <property type="entry name" value="SLR1444 PROTEIN"/>
    <property type="match status" value="1"/>
</dbReference>
<dbReference type="Gene3D" id="1.40.20.10">
    <property type="entry name" value="CHAD domain"/>
    <property type="match status" value="1"/>
</dbReference>
<dbReference type="Pfam" id="PF05235">
    <property type="entry name" value="CHAD"/>
    <property type="match status" value="1"/>
</dbReference>
<dbReference type="SMART" id="SM00880">
    <property type="entry name" value="CHAD"/>
    <property type="match status" value="1"/>
</dbReference>
<name>A0ABW8KB30_9GAMM</name>
<keyword evidence="4" id="KW-1185">Reference proteome</keyword>
<comment type="caution">
    <text evidence="3">The sequence shown here is derived from an EMBL/GenBank/DDBJ whole genome shotgun (WGS) entry which is preliminary data.</text>
</comment>
<dbReference type="InterPro" id="IPR007899">
    <property type="entry name" value="CHAD_dom"/>
</dbReference>
<dbReference type="PROSITE" id="PS51708">
    <property type="entry name" value="CHAD"/>
    <property type="match status" value="1"/>
</dbReference>
<dbReference type="Proteomes" id="UP001620408">
    <property type="component" value="Unassembled WGS sequence"/>
</dbReference>
<evidence type="ECO:0000313" key="3">
    <source>
        <dbReference type="EMBL" id="MFK2919132.1"/>
    </source>
</evidence>
<protein>
    <submittedName>
        <fullName evidence="3">CHAD domain-containing protein</fullName>
    </submittedName>
</protein>
<feature type="compositionally biased region" description="Polar residues" evidence="1">
    <location>
        <begin position="1"/>
        <end position="11"/>
    </location>
</feature>
<feature type="domain" description="CHAD" evidence="2">
    <location>
        <begin position="19"/>
        <end position="291"/>
    </location>
</feature>
<feature type="region of interest" description="Disordered" evidence="1">
    <location>
        <begin position="1"/>
        <end position="21"/>
    </location>
</feature>
<dbReference type="RefSeq" id="WP_379983242.1">
    <property type="nucleotide sequence ID" value="NZ_JADIKD010000012.1"/>
</dbReference>
<sequence length="298" mass="34387">MHLTPQDQSATHPVPPKRRVPSGEAFEALCDAYEGYLHKAESARAELLRNYQPKALHAWRVGLRRITATLDRVAQALGGDDPQALIEQLKVFRNATGEARDIDILLDETLPAFVAEGRFDGAWLQALETRRAELHRQAVDGLRHAPLTAPLRAFRTWRETHAPMADKALRQLGAGLIEARLHQLHKRAERLEDGRKHLHRVRTTTKKLRYTMELFQPLFPRRATRHWLDQLAELQTHLGEAHDRMTGRALCREWLPEAKGHEDLKAFRRWAKHTAHASSTKAASSLEQLWRLERYWDR</sequence>
<dbReference type="InterPro" id="IPR038186">
    <property type="entry name" value="CHAD_dom_sf"/>
</dbReference>
<organism evidence="3 4">
    <name type="scientific">Dyella koreensis</name>
    <dbReference type="NCBI Taxonomy" id="311235"/>
    <lineage>
        <taxon>Bacteria</taxon>
        <taxon>Pseudomonadati</taxon>
        <taxon>Pseudomonadota</taxon>
        <taxon>Gammaproteobacteria</taxon>
        <taxon>Lysobacterales</taxon>
        <taxon>Rhodanobacteraceae</taxon>
        <taxon>Dyella</taxon>
    </lineage>
</organism>
<proteinExistence type="predicted"/>
<reference evidence="3 4" key="1">
    <citation type="submission" date="2020-10" db="EMBL/GenBank/DDBJ databases">
        <title>Phylogeny of dyella-like bacteria.</title>
        <authorList>
            <person name="Fu J."/>
        </authorList>
    </citation>
    <scope>NUCLEOTIDE SEQUENCE [LARGE SCALE GENOMIC DNA]</scope>
    <source>
        <strain evidence="3 4">BB4</strain>
    </source>
</reference>
<dbReference type="EMBL" id="JADIKD010000012">
    <property type="protein sequence ID" value="MFK2919132.1"/>
    <property type="molecule type" value="Genomic_DNA"/>
</dbReference>